<gene>
    <name evidence="3" type="ORF">DWB68_07865</name>
</gene>
<feature type="domain" description="N-acetyltransferase" evidence="1">
    <location>
        <begin position="1"/>
        <end position="109"/>
    </location>
</feature>
<dbReference type="Proteomes" id="UP000265419">
    <property type="component" value="Unassembled WGS sequence"/>
</dbReference>
<dbReference type="SUPFAM" id="SSF55729">
    <property type="entry name" value="Acyl-CoA N-acyltransferases (Nat)"/>
    <property type="match status" value="1"/>
</dbReference>
<dbReference type="RefSeq" id="WP_119424595.1">
    <property type="nucleotide sequence ID" value="NZ_QQXK01000013.1"/>
</dbReference>
<dbReference type="PROSITE" id="PS51186">
    <property type="entry name" value="GNAT"/>
    <property type="match status" value="1"/>
</dbReference>
<dbReference type="Pfam" id="PF14542">
    <property type="entry name" value="Acetyltransf_CG"/>
    <property type="match status" value="1"/>
</dbReference>
<dbReference type="InterPro" id="IPR031165">
    <property type="entry name" value="GNAT_YJDJ"/>
</dbReference>
<evidence type="ECO:0000259" key="1">
    <source>
        <dbReference type="PROSITE" id="PS51186"/>
    </source>
</evidence>
<evidence type="ECO:0000313" key="4">
    <source>
        <dbReference type="Proteomes" id="UP000265419"/>
    </source>
</evidence>
<dbReference type="PANTHER" id="PTHR31435:SF10">
    <property type="entry name" value="BSR4717 PROTEIN"/>
    <property type="match status" value="1"/>
</dbReference>
<accession>A0A399J9P7</accession>
<sequence>MSETEFSIVDDPAQSRFELQEGGKVIGFAAYVQHDGRRIFHHTVVDEAYNGQGLASRLVAAALRETFDAGLAVVPVCPYVRSWLERHPDVAERTSAPDASDFEALRSLA</sequence>
<evidence type="ECO:0000259" key="2">
    <source>
        <dbReference type="PROSITE" id="PS51729"/>
    </source>
</evidence>
<dbReference type="InterPro" id="IPR000182">
    <property type="entry name" value="GNAT_dom"/>
</dbReference>
<feature type="domain" description="N-acetyltransferase" evidence="2">
    <location>
        <begin position="9"/>
        <end position="95"/>
    </location>
</feature>
<organism evidence="3 4">
    <name type="scientific">Galactobacter valiniphilus</name>
    <dbReference type="NCBI Taxonomy" id="2676122"/>
    <lineage>
        <taxon>Bacteria</taxon>
        <taxon>Bacillati</taxon>
        <taxon>Actinomycetota</taxon>
        <taxon>Actinomycetes</taxon>
        <taxon>Micrococcales</taxon>
        <taxon>Micrococcaceae</taxon>
        <taxon>Galactobacter</taxon>
    </lineage>
</organism>
<reference evidence="3 4" key="1">
    <citation type="submission" date="2018-07" db="EMBL/GenBank/DDBJ databases">
        <title>Arthrobacter sp. nov., isolated from raw cow's milk with high bacterial count.</title>
        <authorList>
            <person name="Hahne J."/>
            <person name="Isele D."/>
            <person name="Lipski A."/>
        </authorList>
    </citation>
    <scope>NUCLEOTIDE SEQUENCE [LARGE SCALE GENOMIC DNA]</scope>
    <source>
        <strain evidence="3 4">JZ R-35</strain>
    </source>
</reference>
<keyword evidence="4" id="KW-1185">Reference proteome</keyword>
<dbReference type="Gene3D" id="3.40.630.30">
    <property type="match status" value="1"/>
</dbReference>
<proteinExistence type="predicted"/>
<dbReference type="PANTHER" id="PTHR31435">
    <property type="entry name" value="PROTEIN NATD1"/>
    <property type="match status" value="1"/>
</dbReference>
<dbReference type="CDD" id="cd04301">
    <property type="entry name" value="NAT_SF"/>
    <property type="match status" value="1"/>
</dbReference>
<comment type="caution">
    <text evidence="3">The sequence shown here is derived from an EMBL/GenBank/DDBJ whole genome shotgun (WGS) entry which is preliminary data.</text>
</comment>
<dbReference type="InterPro" id="IPR045057">
    <property type="entry name" value="Gcn5-rel_NAT"/>
</dbReference>
<protein>
    <submittedName>
        <fullName evidence="3">N-acetyltransferase</fullName>
    </submittedName>
</protein>
<dbReference type="InterPro" id="IPR016181">
    <property type="entry name" value="Acyl_CoA_acyltransferase"/>
</dbReference>
<keyword evidence="3" id="KW-0808">Transferase</keyword>
<dbReference type="AlphaFoldDB" id="A0A399J9P7"/>
<dbReference type="EMBL" id="QQXK01000013">
    <property type="protein sequence ID" value="RII42303.1"/>
    <property type="molecule type" value="Genomic_DNA"/>
</dbReference>
<dbReference type="PROSITE" id="PS51729">
    <property type="entry name" value="GNAT_YJDJ"/>
    <property type="match status" value="1"/>
</dbReference>
<evidence type="ECO:0000313" key="3">
    <source>
        <dbReference type="EMBL" id="RII42303.1"/>
    </source>
</evidence>
<dbReference type="GO" id="GO:0016747">
    <property type="term" value="F:acyltransferase activity, transferring groups other than amino-acyl groups"/>
    <property type="evidence" value="ECO:0007669"/>
    <property type="project" value="InterPro"/>
</dbReference>
<name>A0A399J9P7_9MICC</name>